<evidence type="ECO:0000313" key="2">
    <source>
        <dbReference type="Proteomes" id="UP000440694"/>
    </source>
</evidence>
<organism evidence="1 2">
    <name type="scientific">Hyphomicrobium album</name>
    <dbReference type="NCBI Taxonomy" id="2665159"/>
    <lineage>
        <taxon>Bacteria</taxon>
        <taxon>Pseudomonadati</taxon>
        <taxon>Pseudomonadota</taxon>
        <taxon>Alphaproteobacteria</taxon>
        <taxon>Hyphomicrobiales</taxon>
        <taxon>Hyphomicrobiaceae</taxon>
        <taxon>Hyphomicrobium</taxon>
    </lineage>
</organism>
<protein>
    <recommendedName>
        <fullName evidence="3">Glycosyl transferase</fullName>
    </recommendedName>
</protein>
<proteinExistence type="predicted"/>
<reference evidence="1 2" key="1">
    <citation type="submission" date="2019-11" db="EMBL/GenBank/DDBJ databases">
        <title>Identification of a novel strain.</title>
        <authorList>
            <person name="Xu Q."/>
            <person name="Wang G."/>
        </authorList>
    </citation>
    <scope>NUCLEOTIDE SEQUENCE [LARGE SCALE GENOMIC DNA]</scope>
    <source>
        <strain evidence="2">xq</strain>
    </source>
</reference>
<name>A0A6I3KPN9_9HYPH</name>
<evidence type="ECO:0008006" key="3">
    <source>
        <dbReference type="Google" id="ProtNLM"/>
    </source>
</evidence>
<dbReference type="AlphaFoldDB" id="A0A6I3KPN9"/>
<evidence type="ECO:0000313" key="1">
    <source>
        <dbReference type="EMBL" id="MTD94661.1"/>
    </source>
</evidence>
<comment type="caution">
    <text evidence="1">The sequence shown here is derived from an EMBL/GenBank/DDBJ whole genome shotgun (WGS) entry which is preliminary data.</text>
</comment>
<dbReference type="Gene3D" id="3.90.550.10">
    <property type="entry name" value="Spore Coat Polysaccharide Biosynthesis Protein SpsA, Chain A"/>
    <property type="match status" value="1"/>
</dbReference>
<gene>
    <name evidence="1" type="ORF">GIW81_09995</name>
</gene>
<accession>A0A6I3KPN9</accession>
<dbReference type="RefSeq" id="WP_154739054.1">
    <property type="nucleotide sequence ID" value="NZ_WMBQ01000001.1"/>
</dbReference>
<keyword evidence="2" id="KW-1185">Reference proteome</keyword>
<dbReference type="InterPro" id="IPR029044">
    <property type="entry name" value="Nucleotide-diphossugar_trans"/>
</dbReference>
<dbReference type="SUPFAM" id="SSF53448">
    <property type="entry name" value="Nucleotide-diphospho-sugar transferases"/>
    <property type="match status" value="1"/>
</dbReference>
<sequence>MTKHHFCTLFDSNYLLKGVAMIQSLQKFSPGAHVHVLCMDDDVRSVLTTLGIADLTLISLHDIENAALLVAKANRGPVEYCWTLSSSLPWYVLDTSPDIDFITYLDADLLFYSPLAPLFDEIGNASIAIIEHRFSERLKNREVNGRFCVEWVSFRRDAEGMACLSRWREQCIEWCYYRLEDGKMGDQKYLDEWPDRYASCHILQHPGAGIAPWNYSKYRFGKDAFGNIVVDEAPLIFYHFHQFQLLPGRKFDRLSKFYTLECKEPDDVYAAYESALTHTLQGVRAHFPTFNKGIKPRGLVSGRRFAQKFLPDPVKQFLRNYVRY</sequence>
<dbReference type="Proteomes" id="UP000440694">
    <property type="component" value="Unassembled WGS sequence"/>
</dbReference>
<dbReference type="EMBL" id="WMBQ01000001">
    <property type="protein sequence ID" value="MTD94661.1"/>
    <property type="molecule type" value="Genomic_DNA"/>
</dbReference>